<proteinExistence type="predicted"/>
<gene>
    <name evidence="1" type="ORF">VNI00_014491</name>
</gene>
<sequence>MKSPVSPKPNAIGPPHTLTLPNGLIEALAKNPDMEVEFITEEQARSLGWNGQDGNTVGSGDNASEFVVLDNIVDTSASSGPSTLPRRQPRERRLQQDVIGPLGRAYFAFHGYTPAEASLLAAFSQSVSDLPAFCEAVGVHIDIPANELSFIWMLLMQKA</sequence>
<dbReference type="AlphaFoldDB" id="A0AAW0BT61"/>
<evidence type="ECO:0000313" key="2">
    <source>
        <dbReference type="Proteomes" id="UP001383192"/>
    </source>
</evidence>
<name>A0AAW0BT61_9AGAR</name>
<protein>
    <submittedName>
        <fullName evidence="1">Uncharacterized protein</fullName>
    </submittedName>
</protein>
<organism evidence="1 2">
    <name type="scientific">Paramarasmius palmivorus</name>
    <dbReference type="NCBI Taxonomy" id="297713"/>
    <lineage>
        <taxon>Eukaryota</taxon>
        <taxon>Fungi</taxon>
        <taxon>Dikarya</taxon>
        <taxon>Basidiomycota</taxon>
        <taxon>Agaricomycotina</taxon>
        <taxon>Agaricomycetes</taxon>
        <taxon>Agaricomycetidae</taxon>
        <taxon>Agaricales</taxon>
        <taxon>Marasmiineae</taxon>
        <taxon>Marasmiaceae</taxon>
        <taxon>Paramarasmius</taxon>
    </lineage>
</organism>
<reference evidence="1 2" key="1">
    <citation type="submission" date="2024-01" db="EMBL/GenBank/DDBJ databases">
        <title>A draft genome for a cacao thread blight-causing isolate of Paramarasmius palmivorus.</title>
        <authorList>
            <person name="Baruah I.K."/>
            <person name="Bukari Y."/>
            <person name="Amoako-Attah I."/>
            <person name="Meinhardt L.W."/>
            <person name="Bailey B.A."/>
            <person name="Cohen S.P."/>
        </authorList>
    </citation>
    <scope>NUCLEOTIDE SEQUENCE [LARGE SCALE GENOMIC DNA]</scope>
    <source>
        <strain evidence="1 2">GH-12</strain>
    </source>
</reference>
<comment type="caution">
    <text evidence="1">The sequence shown here is derived from an EMBL/GenBank/DDBJ whole genome shotgun (WGS) entry which is preliminary data.</text>
</comment>
<keyword evidence="2" id="KW-1185">Reference proteome</keyword>
<dbReference type="Proteomes" id="UP001383192">
    <property type="component" value="Unassembled WGS sequence"/>
</dbReference>
<evidence type="ECO:0000313" key="1">
    <source>
        <dbReference type="EMBL" id="KAK7029458.1"/>
    </source>
</evidence>
<accession>A0AAW0BT61</accession>
<dbReference type="EMBL" id="JAYKXP010000082">
    <property type="protein sequence ID" value="KAK7029458.1"/>
    <property type="molecule type" value="Genomic_DNA"/>
</dbReference>